<dbReference type="InterPro" id="IPR038765">
    <property type="entry name" value="Papain-like_cys_pep_sf"/>
</dbReference>
<name>A0ABV5M872_9ACTN</name>
<evidence type="ECO:0000313" key="2">
    <source>
        <dbReference type="Proteomes" id="UP001589608"/>
    </source>
</evidence>
<sequence>MTHQASRRRWARRAVPLAVGALLAGVVPSLAIQNWAYAAAGCGSQPVANNDDGFIVLGESAPLHKAPYNACGVFQTVPANTKIWTWCTIENDYGNTWIWGRIDGTQNQGWMYIEHAKQVEEAPTSNDGWCPGEAPADPDAIDGADRIVEQAPPADADDALPPADFDPATDVDTAVPTVGGAEKGVEPDADYVAPEGDEDAPDAGTSTLAAAAAALKYGKPIKRTKVIARAKNWYSRNVQYSQSAYAWDVNHGKKFRTDCSGFVSMSWALTSSRTTRTLDGVSHRINWSSLKPGDMVLRSGHHVQLFEKWANKAHTRFWLYEEGNPNSDMNHYKLYVSTAKSNGFKPWRYNKIRD</sequence>
<protein>
    <submittedName>
        <fullName evidence="1">C40 family peptidase</fullName>
    </submittedName>
</protein>
<dbReference type="SUPFAM" id="SSF54001">
    <property type="entry name" value="Cysteine proteinases"/>
    <property type="match status" value="1"/>
</dbReference>
<dbReference type="EMBL" id="JBHMCA010000035">
    <property type="protein sequence ID" value="MFB9445061.1"/>
    <property type="molecule type" value="Genomic_DNA"/>
</dbReference>
<accession>A0ABV5M872</accession>
<dbReference type="RefSeq" id="WP_223095157.1">
    <property type="nucleotide sequence ID" value="NZ_CP061913.1"/>
</dbReference>
<keyword evidence="2" id="KW-1185">Reference proteome</keyword>
<evidence type="ECO:0000313" key="1">
    <source>
        <dbReference type="EMBL" id="MFB9445061.1"/>
    </source>
</evidence>
<dbReference type="Gene3D" id="3.90.1720.10">
    <property type="entry name" value="endopeptidase domain like (from Nostoc punctiforme)"/>
    <property type="match status" value="1"/>
</dbReference>
<gene>
    <name evidence="1" type="ORF">ACFFTR_18455</name>
</gene>
<comment type="caution">
    <text evidence="1">The sequence shown here is derived from an EMBL/GenBank/DDBJ whole genome shotgun (WGS) entry which is preliminary data.</text>
</comment>
<reference evidence="1 2" key="1">
    <citation type="submission" date="2024-09" db="EMBL/GenBank/DDBJ databases">
        <authorList>
            <person name="Sun Q."/>
            <person name="Mori K."/>
        </authorList>
    </citation>
    <scope>NUCLEOTIDE SEQUENCE [LARGE SCALE GENOMIC DNA]</scope>
    <source>
        <strain evidence="1 2">JCM 3307</strain>
    </source>
</reference>
<organism evidence="1 2">
    <name type="scientific">Dactylosporangium vinaceum</name>
    <dbReference type="NCBI Taxonomy" id="53362"/>
    <lineage>
        <taxon>Bacteria</taxon>
        <taxon>Bacillati</taxon>
        <taxon>Actinomycetota</taxon>
        <taxon>Actinomycetes</taxon>
        <taxon>Micromonosporales</taxon>
        <taxon>Micromonosporaceae</taxon>
        <taxon>Dactylosporangium</taxon>
    </lineage>
</organism>
<dbReference type="Proteomes" id="UP001589608">
    <property type="component" value="Unassembled WGS sequence"/>
</dbReference>
<proteinExistence type="predicted"/>